<feature type="region of interest" description="Disordered" evidence="6">
    <location>
        <begin position="589"/>
        <end position="612"/>
    </location>
</feature>
<dbReference type="Proteomes" id="UP000308267">
    <property type="component" value="Unassembled WGS sequence"/>
</dbReference>
<dbReference type="Pfam" id="PF00096">
    <property type="entry name" value="zf-C2H2"/>
    <property type="match status" value="2"/>
</dbReference>
<proteinExistence type="predicted"/>
<evidence type="ECO:0000313" key="8">
    <source>
        <dbReference type="EMBL" id="TGZ63461.1"/>
    </source>
</evidence>
<evidence type="ECO:0000256" key="6">
    <source>
        <dbReference type="SAM" id="MobiDB-lite"/>
    </source>
</evidence>
<feature type="domain" description="C2H2-type" evidence="7">
    <location>
        <begin position="710"/>
        <end position="738"/>
    </location>
</feature>
<dbReference type="InterPro" id="IPR050688">
    <property type="entry name" value="Zinc_finger/UBP_domain"/>
</dbReference>
<feature type="compositionally biased region" description="Polar residues" evidence="6">
    <location>
        <begin position="82"/>
        <end position="94"/>
    </location>
</feature>
<dbReference type="PANTHER" id="PTHR24403:SF67">
    <property type="entry name" value="FI01116P-RELATED"/>
    <property type="match status" value="1"/>
</dbReference>
<feature type="region of interest" description="Disordered" evidence="6">
    <location>
        <begin position="81"/>
        <end position="103"/>
    </location>
</feature>
<feature type="region of interest" description="Disordered" evidence="6">
    <location>
        <begin position="904"/>
        <end position="932"/>
    </location>
</feature>
<reference evidence="8 9" key="1">
    <citation type="journal article" date="2019" name="BMC Genomics">
        <title>New insights from Opisthorchis felineus genome: update on genomics of the epidemiologically important liver flukes.</title>
        <authorList>
            <person name="Ershov N.I."/>
            <person name="Mordvinov V.A."/>
            <person name="Prokhortchouk E.B."/>
            <person name="Pakharukova M.Y."/>
            <person name="Gunbin K.V."/>
            <person name="Ustyantsev K."/>
            <person name="Genaev M.A."/>
            <person name="Blinov A.G."/>
            <person name="Mazur A."/>
            <person name="Boulygina E."/>
            <person name="Tsygankova S."/>
            <person name="Khrameeva E."/>
            <person name="Chekanov N."/>
            <person name="Fan G."/>
            <person name="Xiao A."/>
            <person name="Zhang H."/>
            <person name="Xu X."/>
            <person name="Yang H."/>
            <person name="Solovyev V."/>
            <person name="Lee S.M."/>
            <person name="Liu X."/>
            <person name="Afonnikov D.A."/>
            <person name="Skryabin K.G."/>
        </authorList>
    </citation>
    <scope>NUCLEOTIDE SEQUENCE [LARGE SCALE GENOMIC DNA]</scope>
    <source>
        <strain evidence="8">AK-0245</strain>
        <tissue evidence="8">Whole organism</tissue>
    </source>
</reference>
<feature type="region of interest" description="Disordered" evidence="6">
    <location>
        <begin position="1288"/>
        <end position="1314"/>
    </location>
</feature>
<dbReference type="SMART" id="SM00355">
    <property type="entry name" value="ZnF_C2H2"/>
    <property type="match status" value="8"/>
</dbReference>
<dbReference type="PROSITE" id="PS00028">
    <property type="entry name" value="ZINC_FINGER_C2H2_1"/>
    <property type="match status" value="6"/>
</dbReference>
<feature type="compositionally biased region" description="Polar residues" evidence="6">
    <location>
        <begin position="564"/>
        <end position="577"/>
    </location>
</feature>
<feature type="compositionally biased region" description="Polar residues" evidence="6">
    <location>
        <begin position="156"/>
        <end position="175"/>
    </location>
</feature>
<evidence type="ECO:0000256" key="3">
    <source>
        <dbReference type="ARBA" id="ARBA00022771"/>
    </source>
</evidence>
<gene>
    <name evidence="8" type="ORF">CRM22_006908</name>
</gene>
<name>A0A4S2LJ05_OPIFE</name>
<evidence type="ECO:0000313" key="9">
    <source>
        <dbReference type="Proteomes" id="UP000308267"/>
    </source>
</evidence>
<keyword evidence="2" id="KW-0677">Repeat</keyword>
<dbReference type="GO" id="GO:0005634">
    <property type="term" value="C:nucleus"/>
    <property type="evidence" value="ECO:0007669"/>
    <property type="project" value="TreeGrafter"/>
</dbReference>
<keyword evidence="9" id="KW-1185">Reference proteome</keyword>
<dbReference type="GO" id="GO:0010468">
    <property type="term" value="P:regulation of gene expression"/>
    <property type="evidence" value="ECO:0007669"/>
    <property type="project" value="TreeGrafter"/>
</dbReference>
<feature type="domain" description="C2H2-type" evidence="7">
    <location>
        <begin position="739"/>
        <end position="761"/>
    </location>
</feature>
<feature type="region of interest" description="Disordered" evidence="6">
    <location>
        <begin position="546"/>
        <end position="577"/>
    </location>
</feature>
<protein>
    <recommendedName>
        <fullName evidence="7">C2H2-type domain-containing protein</fullName>
    </recommendedName>
</protein>
<feature type="region of interest" description="Disordered" evidence="6">
    <location>
        <begin position="148"/>
        <end position="175"/>
    </location>
</feature>
<dbReference type="PANTHER" id="PTHR24403">
    <property type="entry name" value="ZINC FINGER PROTEIN"/>
    <property type="match status" value="1"/>
</dbReference>
<accession>A0A4S2LJ05</accession>
<dbReference type="PROSITE" id="PS50157">
    <property type="entry name" value="ZINC_FINGER_C2H2_2"/>
    <property type="match status" value="5"/>
</dbReference>
<evidence type="ECO:0000256" key="4">
    <source>
        <dbReference type="ARBA" id="ARBA00022833"/>
    </source>
</evidence>
<keyword evidence="4" id="KW-0862">Zinc</keyword>
<feature type="region of interest" description="Disordered" evidence="6">
    <location>
        <begin position="1183"/>
        <end position="1202"/>
    </location>
</feature>
<feature type="compositionally biased region" description="Low complexity" evidence="6">
    <location>
        <begin position="921"/>
        <end position="931"/>
    </location>
</feature>
<dbReference type="OrthoDB" id="6255447at2759"/>
<evidence type="ECO:0000256" key="1">
    <source>
        <dbReference type="ARBA" id="ARBA00022723"/>
    </source>
</evidence>
<comment type="caution">
    <text evidence="8">The sequence shown here is derived from an EMBL/GenBank/DDBJ whole genome shotgun (WGS) entry which is preliminary data.</text>
</comment>
<evidence type="ECO:0000259" key="7">
    <source>
        <dbReference type="PROSITE" id="PS50157"/>
    </source>
</evidence>
<evidence type="ECO:0000256" key="5">
    <source>
        <dbReference type="PROSITE-ProRule" id="PRU00042"/>
    </source>
</evidence>
<feature type="compositionally biased region" description="Polar residues" evidence="6">
    <location>
        <begin position="589"/>
        <end position="603"/>
    </location>
</feature>
<feature type="compositionally biased region" description="Polar residues" evidence="6">
    <location>
        <begin position="1183"/>
        <end position="1196"/>
    </location>
</feature>
<evidence type="ECO:0000256" key="2">
    <source>
        <dbReference type="ARBA" id="ARBA00022737"/>
    </source>
</evidence>
<feature type="region of interest" description="Disordered" evidence="6">
    <location>
        <begin position="785"/>
        <end position="824"/>
    </location>
</feature>
<feature type="domain" description="C2H2-type" evidence="7">
    <location>
        <begin position="653"/>
        <end position="681"/>
    </location>
</feature>
<dbReference type="InterPro" id="IPR013087">
    <property type="entry name" value="Znf_C2H2_type"/>
</dbReference>
<keyword evidence="3 5" id="KW-0863">Zinc-finger</keyword>
<feature type="domain" description="C2H2-type" evidence="7">
    <location>
        <begin position="767"/>
        <end position="795"/>
    </location>
</feature>
<sequence>MSWCSVAYMDKMLSDSTAGGGRRRQDILENIVDLGYRPNAMAAESIKKELSGIFERLNTLSPSEKNNLLVFFKCFLPPNFSDGETSDQQPTQSSEETRSKEEVISAFSQRILPDPSGNTLSLVDNRANYAPDMYSFHCSAQTLDKSVNVPEDGVRTKNSTEVSSEHSPTNETSQLPTNRVSLLYCPICREEFNTWPLMEEHLYESHVTPIAPVCWRCQGVFANHSLLLAHECFDWGRLNLPCQAVMDGSTVAASRRRAILQNSSHLDYPPDGVFLKRRCGLCFKSTALFTNYHSFRRHKESEHPSESMQILSNVDRTGWNKHKRFDTYFEDEFSHPQSVEALRSTLQRLMTQFQAQPKDRCAKSNKRRKRFFRSRAKRLSAALNASLLHAQPSSCISSPHPDSMTDDAPDTPAAVPSNDFVDPCSTGLTAGTNCWRSHPGYSGNMSLSKRLRLHRKRAPVVSTTRDSPYFHGSRYDNPYNRIYGTMIGRFACKCCSATFRVASRLRAHYLFKHGHIPQSLGGLSPTADEATASSRNRIVQSRVKLASRLGSKRERQSKRHTRRANQNQQPSTSVNSSCVADHLESDPMISSTASTLNNSTESPQIPGPRKSIRSFPVDWLSSPGTCATEAAVSEGAAPPDGTCPEGENTGPPYKCRFCTQSYAVLYSLQRHHTQVHLGEYRFNCGYCEFKSNERCAFDEHLARHFGLKQFVCEFCGAGFTVGRELRDHLAFRHSSERKFQCPICERTFKTAGTLSRHKKTHGNRVLHECGMCDQKFTRMSNLKRHFQRSHQPKNTVTPAVATDSSKKRGVRTQKSAMEQHPTKTSAYHPMTETELPRMESASDSVIPDENTGSELLAPVSYSVGTHIDSTLGREPGCNSRSADTAFAGTLPAVSTVFMPYLSSQHQSQPSSLHRPIRHTADSPQPSDSSSSYQTVMFTSLIPLQMPTSLLSPSVQPPADSAETMPWSCPTQNIESSVCYLLNPATTSTNTTTASGTHLVASTQQDIPCVTSTSGELNIINLTEEDHPSTSSSDLCNAFDASHHDGQDALYSCSSYQPELTLHSRMDTTPVPNPIESINLDHIWRPVECDLRSVRNPPNTNSVLTGSNLSLPLLSPFCSETDGRPDAVDSHELVNPVEKVLEHCSPRFPSPVSCTLSPQINVYANSPLHQPNFSTYETASFLSTHAPSQSSLPSPSHTHAGGREALTNHSFENQNNLPMHLLVCDSSTTHTHFLPPIWSCAPHLDSLQPYSTTVISPNEHHPGSTIDPQCSNFSVGYLIGQNQSYETMKSNQSDDCTLPPSSSSGHYFGYNQSVS</sequence>
<dbReference type="STRING" id="147828.A0A4S2LJ05"/>
<organism evidence="8 9">
    <name type="scientific">Opisthorchis felineus</name>
    <dbReference type="NCBI Taxonomy" id="147828"/>
    <lineage>
        <taxon>Eukaryota</taxon>
        <taxon>Metazoa</taxon>
        <taxon>Spiralia</taxon>
        <taxon>Lophotrochozoa</taxon>
        <taxon>Platyhelminthes</taxon>
        <taxon>Trematoda</taxon>
        <taxon>Digenea</taxon>
        <taxon>Opisthorchiida</taxon>
        <taxon>Opisthorchiata</taxon>
        <taxon>Opisthorchiidae</taxon>
        <taxon>Opisthorchis</taxon>
    </lineage>
</organism>
<dbReference type="InterPro" id="IPR036236">
    <property type="entry name" value="Znf_C2H2_sf"/>
</dbReference>
<dbReference type="SUPFAM" id="SSF57667">
    <property type="entry name" value="beta-beta-alpha zinc fingers"/>
    <property type="match status" value="3"/>
</dbReference>
<dbReference type="EMBL" id="SJOL01007155">
    <property type="protein sequence ID" value="TGZ63461.1"/>
    <property type="molecule type" value="Genomic_DNA"/>
</dbReference>
<dbReference type="Gene3D" id="3.30.160.60">
    <property type="entry name" value="Classic Zinc Finger"/>
    <property type="match status" value="2"/>
</dbReference>
<feature type="compositionally biased region" description="Low complexity" evidence="6">
    <location>
        <begin position="904"/>
        <end position="913"/>
    </location>
</feature>
<keyword evidence="1" id="KW-0479">Metal-binding</keyword>
<dbReference type="GO" id="GO:0008270">
    <property type="term" value="F:zinc ion binding"/>
    <property type="evidence" value="ECO:0007669"/>
    <property type="project" value="UniProtKB-KW"/>
</dbReference>
<feature type="domain" description="C2H2-type" evidence="7">
    <location>
        <begin position="490"/>
        <end position="517"/>
    </location>
</feature>